<evidence type="ECO:0000313" key="3">
    <source>
        <dbReference type="Proteomes" id="UP000243459"/>
    </source>
</evidence>
<proteinExistence type="predicted"/>
<feature type="region of interest" description="Disordered" evidence="1">
    <location>
        <begin position="1"/>
        <end position="30"/>
    </location>
</feature>
<dbReference type="EMBL" id="CM007387">
    <property type="protein sequence ID" value="ONK64791.1"/>
    <property type="molecule type" value="Genomic_DNA"/>
</dbReference>
<accession>A0A5P1EJM5</accession>
<organism evidence="2 3">
    <name type="scientific">Asparagus officinalis</name>
    <name type="common">Garden asparagus</name>
    <dbReference type="NCBI Taxonomy" id="4686"/>
    <lineage>
        <taxon>Eukaryota</taxon>
        <taxon>Viridiplantae</taxon>
        <taxon>Streptophyta</taxon>
        <taxon>Embryophyta</taxon>
        <taxon>Tracheophyta</taxon>
        <taxon>Spermatophyta</taxon>
        <taxon>Magnoliopsida</taxon>
        <taxon>Liliopsida</taxon>
        <taxon>Asparagales</taxon>
        <taxon>Asparagaceae</taxon>
        <taxon>Asparagoideae</taxon>
        <taxon>Asparagus</taxon>
    </lineage>
</organism>
<feature type="region of interest" description="Disordered" evidence="1">
    <location>
        <begin position="140"/>
        <end position="179"/>
    </location>
</feature>
<feature type="compositionally biased region" description="Gly residues" evidence="1">
    <location>
        <begin position="163"/>
        <end position="179"/>
    </location>
</feature>
<protein>
    <submittedName>
        <fullName evidence="2">Uncharacterized protein</fullName>
    </submittedName>
</protein>
<feature type="compositionally biased region" description="Acidic residues" evidence="1">
    <location>
        <begin position="146"/>
        <end position="160"/>
    </location>
</feature>
<feature type="compositionally biased region" description="Polar residues" evidence="1">
    <location>
        <begin position="18"/>
        <end position="30"/>
    </location>
</feature>
<feature type="compositionally biased region" description="Polar residues" evidence="1">
    <location>
        <begin position="1"/>
        <end position="10"/>
    </location>
</feature>
<dbReference type="Proteomes" id="UP000243459">
    <property type="component" value="Chromosome 7"/>
</dbReference>
<name>A0A5P1EJM5_ASPOF</name>
<sequence>MPGRNLQRSTPARREHLSTVSRNFSTSTTPSQPPAIILIILFIAKLKQPLPHPTLTNLHPPSPTPRKLLHHFTDHGGPDVVEGVEAVGGEDLDRGDAAQVAPVGAVVGGTDGGVAVGAVLGGGRLGPVGEREVCVAGEALVGEGGGGDDEDGAGPEAEEEGGARGGTKCGRGSGGGVWR</sequence>
<dbReference type="AlphaFoldDB" id="A0A5P1EJM5"/>
<gene>
    <name evidence="2" type="ORF">A4U43_C07F29960</name>
</gene>
<evidence type="ECO:0000256" key="1">
    <source>
        <dbReference type="SAM" id="MobiDB-lite"/>
    </source>
</evidence>
<dbReference type="Gramene" id="ONK64791">
    <property type="protein sequence ID" value="ONK64791"/>
    <property type="gene ID" value="A4U43_C07F29960"/>
</dbReference>
<reference evidence="3" key="1">
    <citation type="journal article" date="2017" name="Nat. Commun.">
        <title>The asparagus genome sheds light on the origin and evolution of a young Y chromosome.</title>
        <authorList>
            <person name="Harkess A."/>
            <person name="Zhou J."/>
            <person name="Xu C."/>
            <person name="Bowers J.E."/>
            <person name="Van der Hulst R."/>
            <person name="Ayyampalayam S."/>
            <person name="Mercati F."/>
            <person name="Riccardi P."/>
            <person name="McKain M.R."/>
            <person name="Kakrana A."/>
            <person name="Tang H."/>
            <person name="Ray J."/>
            <person name="Groenendijk J."/>
            <person name="Arikit S."/>
            <person name="Mathioni S.M."/>
            <person name="Nakano M."/>
            <person name="Shan H."/>
            <person name="Telgmann-Rauber A."/>
            <person name="Kanno A."/>
            <person name="Yue Z."/>
            <person name="Chen H."/>
            <person name="Li W."/>
            <person name="Chen Y."/>
            <person name="Xu X."/>
            <person name="Zhang Y."/>
            <person name="Luo S."/>
            <person name="Chen H."/>
            <person name="Gao J."/>
            <person name="Mao Z."/>
            <person name="Pires J.C."/>
            <person name="Luo M."/>
            <person name="Kudrna D."/>
            <person name="Wing R.A."/>
            <person name="Meyers B.C."/>
            <person name="Yi K."/>
            <person name="Kong H."/>
            <person name="Lavrijsen P."/>
            <person name="Sunseri F."/>
            <person name="Falavigna A."/>
            <person name="Ye Y."/>
            <person name="Leebens-Mack J.H."/>
            <person name="Chen G."/>
        </authorList>
    </citation>
    <scope>NUCLEOTIDE SEQUENCE [LARGE SCALE GENOMIC DNA]</scope>
    <source>
        <strain evidence="3">cv. DH0086</strain>
    </source>
</reference>
<keyword evidence="3" id="KW-1185">Reference proteome</keyword>
<evidence type="ECO:0000313" key="2">
    <source>
        <dbReference type="EMBL" id="ONK64791.1"/>
    </source>
</evidence>